<comment type="caution">
    <text evidence="6">The sequence shown here is derived from an EMBL/GenBank/DDBJ whole genome shotgun (WGS) entry which is preliminary data.</text>
</comment>
<evidence type="ECO:0000256" key="1">
    <source>
        <dbReference type="ARBA" id="ARBA00023015"/>
    </source>
</evidence>
<dbReference type="Gene3D" id="1.10.357.10">
    <property type="entry name" value="Tetracycline Repressor, domain 2"/>
    <property type="match status" value="1"/>
</dbReference>
<feature type="DNA-binding region" description="H-T-H motif" evidence="4">
    <location>
        <begin position="32"/>
        <end position="51"/>
    </location>
</feature>
<dbReference type="PROSITE" id="PS50977">
    <property type="entry name" value="HTH_TETR_2"/>
    <property type="match status" value="1"/>
</dbReference>
<keyword evidence="7" id="KW-1185">Reference proteome</keyword>
<dbReference type="PANTHER" id="PTHR30055">
    <property type="entry name" value="HTH-TYPE TRANSCRIPTIONAL REGULATOR RUTR"/>
    <property type="match status" value="1"/>
</dbReference>
<keyword evidence="2 4" id="KW-0238">DNA-binding</keyword>
<dbReference type="Pfam" id="PF00440">
    <property type="entry name" value="TetR_N"/>
    <property type="match status" value="1"/>
</dbReference>
<evidence type="ECO:0000256" key="4">
    <source>
        <dbReference type="PROSITE-ProRule" id="PRU00335"/>
    </source>
</evidence>
<gene>
    <name evidence="6" type="ORF">HNR02_002057</name>
</gene>
<evidence type="ECO:0000259" key="5">
    <source>
        <dbReference type="PROSITE" id="PS50977"/>
    </source>
</evidence>
<protein>
    <submittedName>
        <fullName evidence="6">AcrR family transcriptional regulator</fullName>
    </submittedName>
</protein>
<dbReference type="PRINTS" id="PR00455">
    <property type="entry name" value="HTHTETR"/>
</dbReference>
<dbReference type="SUPFAM" id="SSF48498">
    <property type="entry name" value="Tetracyclin repressor-like, C-terminal domain"/>
    <property type="match status" value="1"/>
</dbReference>
<dbReference type="InterPro" id="IPR001647">
    <property type="entry name" value="HTH_TetR"/>
</dbReference>
<dbReference type="AlphaFoldDB" id="A0A853B1M2"/>
<keyword evidence="3" id="KW-0804">Transcription</keyword>
<dbReference type="PANTHER" id="PTHR30055:SF220">
    <property type="entry name" value="TETR-FAMILY REGULATORY PROTEIN"/>
    <property type="match status" value="1"/>
</dbReference>
<proteinExistence type="predicted"/>
<name>A0A853B1M2_9PSEU</name>
<dbReference type="EMBL" id="JACCFK010000001">
    <property type="protein sequence ID" value="NYI88734.1"/>
    <property type="molecule type" value="Genomic_DNA"/>
</dbReference>
<dbReference type="SUPFAM" id="SSF46689">
    <property type="entry name" value="Homeodomain-like"/>
    <property type="match status" value="1"/>
</dbReference>
<dbReference type="InterPro" id="IPR009057">
    <property type="entry name" value="Homeodomain-like_sf"/>
</dbReference>
<reference evidence="6 7" key="1">
    <citation type="submission" date="2020-07" db="EMBL/GenBank/DDBJ databases">
        <title>Sequencing the genomes of 1000 actinobacteria strains.</title>
        <authorList>
            <person name="Klenk H.-P."/>
        </authorList>
    </citation>
    <scope>NUCLEOTIDE SEQUENCE [LARGE SCALE GENOMIC DNA]</scope>
    <source>
        <strain evidence="6 7">DSM 104006</strain>
    </source>
</reference>
<evidence type="ECO:0000313" key="6">
    <source>
        <dbReference type="EMBL" id="NYI88734.1"/>
    </source>
</evidence>
<dbReference type="InterPro" id="IPR036271">
    <property type="entry name" value="Tet_transcr_reg_TetR-rel_C_sf"/>
</dbReference>
<keyword evidence="1" id="KW-0805">Transcription regulation</keyword>
<dbReference type="GO" id="GO:0000976">
    <property type="term" value="F:transcription cis-regulatory region binding"/>
    <property type="evidence" value="ECO:0007669"/>
    <property type="project" value="TreeGrafter"/>
</dbReference>
<evidence type="ECO:0000313" key="7">
    <source>
        <dbReference type="Proteomes" id="UP000549616"/>
    </source>
</evidence>
<evidence type="ECO:0000256" key="3">
    <source>
        <dbReference type="ARBA" id="ARBA00023163"/>
    </source>
</evidence>
<dbReference type="InterPro" id="IPR050109">
    <property type="entry name" value="HTH-type_TetR-like_transc_reg"/>
</dbReference>
<dbReference type="Proteomes" id="UP000549616">
    <property type="component" value="Unassembled WGS sequence"/>
</dbReference>
<dbReference type="InterPro" id="IPR025996">
    <property type="entry name" value="MT1864/Rv1816-like_C"/>
</dbReference>
<sequence length="183" mass="19162">MAKGSYHHGDLRRAILSAAVEAIDENGAAALSLRDVARRAGVSHSGPAHHFRDKAGVLTALAAAGFRMLARELETSETLVEAGVAYVRFAVGHRAHFDVMFRPDLHHPDSAELKVAQLAAGAVLASAVREVSADRLAPVAAWSLVHGFATLALTGTLGPDVTEDLDASARAVAEMLFPPGSAR</sequence>
<accession>A0A853B1M2</accession>
<dbReference type="Pfam" id="PF13305">
    <property type="entry name" value="TetR_C_33"/>
    <property type="match status" value="1"/>
</dbReference>
<feature type="domain" description="HTH tetR-type" evidence="5">
    <location>
        <begin position="9"/>
        <end position="69"/>
    </location>
</feature>
<dbReference type="RefSeq" id="WP_179772928.1">
    <property type="nucleotide sequence ID" value="NZ_JACCFK010000001.1"/>
</dbReference>
<organism evidence="6 7">
    <name type="scientific">Amycolatopsis endophytica</name>
    <dbReference type="NCBI Taxonomy" id="860233"/>
    <lineage>
        <taxon>Bacteria</taxon>
        <taxon>Bacillati</taxon>
        <taxon>Actinomycetota</taxon>
        <taxon>Actinomycetes</taxon>
        <taxon>Pseudonocardiales</taxon>
        <taxon>Pseudonocardiaceae</taxon>
        <taxon>Amycolatopsis</taxon>
    </lineage>
</organism>
<evidence type="ECO:0000256" key="2">
    <source>
        <dbReference type="ARBA" id="ARBA00023125"/>
    </source>
</evidence>
<dbReference type="GO" id="GO:0003700">
    <property type="term" value="F:DNA-binding transcription factor activity"/>
    <property type="evidence" value="ECO:0007669"/>
    <property type="project" value="TreeGrafter"/>
</dbReference>